<dbReference type="EMBL" id="CAJNIZ010023069">
    <property type="protein sequence ID" value="CAE7466130.1"/>
    <property type="molecule type" value="Genomic_DNA"/>
</dbReference>
<organism evidence="1 2">
    <name type="scientific">Symbiodinium pilosum</name>
    <name type="common">Dinoflagellate</name>
    <dbReference type="NCBI Taxonomy" id="2952"/>
    <lineage>
        <taxon>Eukaryota</taxon>
        <taxon>Sar</taxon>
        <taxon>Alveolata</taxon>
        <taxon>Dinophyceae</taxon>
        <taxon>Suessiales</taxon>
        <taxon>Symbiodiniaceae</taxon>
        <taxon>Symbiodinium</taxon>
    </lineage>
</organism>
<reference evidence="1" key="1">
    <citation type="submission" date="2021-02" db="EMBL/GenBank/DDBJ databases">
        <authorList>
            <person name="Dougan E. K."/>
            <person name="Rhodes N."/>
            <person name="Thang M."/>
            <person name="Chan C."/>
        </authorList>
    </citation>
    <scope>NUCLEOTIDE SEQUENCE</scope>
</reference>
<sequence>MWTHEQEDVTESLGELTRDSWLQRLDEVAVTLQGVPVCTSPQSAEVAVCPSLAVAYAALSFLSLERKIEFFKKEDWDLTKRLEVLEKQMAEAQGMARARKALAGVFLDKSDS</sequence>
<name>A0A812S8Z5_SYMPI</name>
<protein>
    <submittedName>
        <fullName evidence="1">Uncharacterized protein</fullName>
    </submittedName>
</protein>
<dbReference type="OrthoDB" id="429594at2759"/>
<evidence type="ECO:0000313" key="1">
    <source>
        <dbReference type="EMBL" id="CAE7466130.1"/>
    </source>
</evidence>
<accession>A0A812S8Z5</accession>
<keyword evidence="2" id="KW-1185">Reference proteome</keyword>
<dbReference type="AlphaFoldDB" id="A0A812S8Z5"/>
<proteinExistence type="predicted"/>
<gene>
    <name evidence="1" type="ORF">SPIL2461_LOCUS11712</name>
</gene>
<evidence type="ECO:0000313" key="2">
    <source>
        <dbReference type="Proteomes" id="UP000649617"/>
    </source>
</evidence>
<comment type="caution">
    <text evidence="1">The sequence shown here is derived from an EMBL/GenBank/DDBJ whole genome shotgun (WGS) entry which is preliminary data.</text>
</comment>
<dbReference type="Proteomes" id="UP000649617">
    <property type="component" value="Unassembled WGS sequence"/>
</dbReference>